<reference evidence="1 2" key="1">
    <citation type="submission" date="2020-08" db="EMBL/GenBank/DDBJ databases">
        <title>Genome public.</title>
        <authorList>
            <person name="Liu C."/>
            <person name="Sun Q."/>
        </authorList>
    </citation>
    <scope>NUCLEOTIDE SEQUENCE [LARGE SCALE GENOMIC DNA]</scope>
    <source>
        <strain evidence="1 2">BX10</strain>
    </source>
</reference>
<protein>
    <submittedName>
        <fullName evidence="1">Uncharacterized protein</fullName>
    </submittedName>
</protein>
<evidence type="ECO:0000313" key="1">
    <source>
        <dbReference type="EMBL" id="MBC8598928.1"/>
    </source>
</evidence>
<gene>
    <name evidence="1" type="ORF">H8708_06745</name>
</gene>
<comment type="caution">
    <text evidence="1">The sequence shown here is derived from an EMBL/GenBank/DDBJ whole genome shotgun (WGS) entry which is preliminary data.</text>
</comment>
<sequence length="168" mass="19438">MALSHELYLSALALALTLPDTCGKAEYPNEDYNGVRYKNWCSQYVITDRCDSPYGYDMPYLNEEIIYSLRNCLLHQSTPNVEKSKIHESRCKVDKFELLITGEDGANGDLSMVAYGKDMSIVRRELKVHISHLCYILCTAAEDYYKNNKEKFDFIKYSIEDDRPKTFS</sequence>
<dbReference type="RefSeq" id="WP_262427362.1">
    <property type="nucleotide sequence ID" value="NZ_JACRTJ010000014.1"/>
</dbReference>
<keyword evidence="2" id="KW-1185">Reference proteome</keyword>
<dbReference type="Proteomes" id="UP000647491">
    <property type="component" value="Unassembled WGS sequence"/>
</dbReference>
<organism evidence="1 2">
    <name type="scientific">Enterocloster hominis</name>
    <name type="common">ex Liu et al. 2021</name>
    <dbReference type="NCBI Taxonomy" id="2763663"/>
    <lineage>
        <taxon>Bacteria</taxon>
        <taxon>Bacillati</taxon>
        <taxon>Bacillota</taxon>
        <taxon>Clostridia</taxon>
        <taxon>Lachnospirales</taxon>
        <taxon>Lachnospiraceae</taxon>
        <taxon>Enterocloster</taxon>
    </lineage>
</organism>
<name>A0ABR7NS33_9FIRM</name>
<accession>A0ABR7NS33</accession>
<dbReference type="EMBL" id="JACRTJ010000014">
    <property type="protein sequence ID" value="MBC8598928.1"/>
    <property type="molecule type" value="Genomic_DNA"/>
</dbReference>
<proteinExistence type="predicted"/>
<evidence type="ECO:0000313" key="2">
    <source>
        <dbReference type="Proteomes" id="UP000647491"/>
    </source>
</evidence>